<comment type="subcellular location">
    <subcellularLocation>
        <location evidence="1">Cell membrane</location>
        <topology evidence="1">Multi-pass membrane protein</topology>
    </subcellularLocation>
</comment>
<keyword evidence="5 7" id="KW-0472">Membrane</keyword>
<feature type="transmembrane region" description="Helical" evidence="7">
    <location>
        <begin position="427"/>
        <end position="447"/>
    </location>
</feature>
<evidence type="ECO:0000256" key="5">
    <source>
        <dbReference type="ARBA" id="ARBA00023136"/>
    </source>
</evidence>
<evidence type="ECO:0000256" key="2">
    <source>
        <dbReference type="ARBA" id="ARBA00022475"/>
    </source>
</evidence>
<feature type="region of interest" description="Disordered" evidence="6">
    <location>
        <begin position="1"/>
        <end position="20"/>
    </location>
</feature>
<feature type="transmembrane region" description="Helical" evidence="7">
    <location>
        <begin position="358"/>
        <end position="384"/>
    </location>
</feature>
<evidence type="ECO:0000256" key="4">
    <source>
        <dbReference type="ARBA" id="ARBA00022989"/>
    </source>
</evidence>
<gene>
    <name evidence="8" type="ORF">D2L64_07430</name>
</gene>
<keyword evidence="3 7" id="KW-0812">Transmembrane</keyword>
<comment type="caution">
    <text evidence="8">The sequence shown here is derived from an EMBL/GenBank/DDBJ whole genome shotgun (WGS) entry which is preliminary data.</text>
</comment>
<dbReference type="PANTHER" id="PTHR30250">
    <property type="entry name" value="PST FAMILY PREDICTED COLANIC ACID TRANSPORTER"/>
    <property type="match status" value="1"/>
</dbReference>
<dbReference type="EMBL" id="QXEC01000005">
    <property type="protein sequence ID" value="RIV39643.1"/>
    <property type="molecule type" value="Genomic_DNA"/>
</dbReference>
<dbReference type="Proteomes" id="UP000283832">
    <property type="component" value="Unassembled WGS sequence"/>
</dbReference>
<keyword evidence="2" id="KW-1003">Cell membrane</keyword>
<proteinExistence type="predicted"/>
<evidence type="ECO:0000256" key="1">
    <source>
        <dbReference type="ARBA" id="ARBA00004651"/>
    </source>
</evidence>
<feature type="transmembrane region" description="Helical" evidence="7">
    <location>
        <begin position="91"/>
        <end position="114"/>
    </location>
</feature>
<feature type="transmembrane region" description="Helical" evidence="7">
    <location>
        <begin position="313"/>
        <end position="338"/>
    </location>
</feature>
<feature type="transmembrane region" description="Helical" evidence="7">
    <location>
        <begin position="135"/>
        <end position="156"/>
    </location>
</feature>
<evidence type="ECO:0000256" key="6">
    <source>
        <dbReference type="SAM" id="MobiDB-lite"/>
    </source>
</evidence>
<sequence length="497" mass="51820">MVESCRCHQRAPPAPERRRRCAAAEPVSAVVSRKDDPVVDRSPTVGPAPGRGRGLVLGVTTSVAGKGLGLVAPLVITPVTFGYLGAERYGLWMTVTALAGMAWFADLGLGDGLLTRLSHHVRGRDEAAREIASAYALLGGVAVLFLAGVGAASQAVEWAALFGIRNPTLAGEVSTVILICFGVFAANIPLSLIHRIQYAEGRVAQSNAWQAGAALLSIGVVLVAVATGAGPLTVILCAVAAVPATNLVNTLVYFTVVDPGLRPRWGRVDLRRSRSLFRLSFQFFLLSAIWSVALNVDNPLAAQAVGLAQAGGYIVAAKLFAVLGAFVTVIGMATWPAVGAALARGDVAWVRATTRRMVLLLAVVFSVTGLLLVTTGKMLLAAWVGAPEVTALPLAVLGWLAVWPLLTAVVSPLFMVQCGAGRLGAQFWGWGLFLILSVPLKLVAVTHLGLSGIPAAGCLAYLLTMWPAAVIGYRRALASARDDSSDDTRPAPVPVPA</sequence>
<evidence type="ECO:0000256" key="3">
    <source>
        <dbReference type="ARBA" id="ARBA00022692"/>
    </source>
</evidence>
<organism evidence="8 9">
    <name type="scientific">Micromonospora radicis</name>
    <dbReference type="NCBI Taxonomy" id="1894971"/>
    <lineage>
        <taxon>Bacteria</taxon>
        <taxon>Bacillati</taxon>
        <taxon>Actinomycetota</taxon>
        <taxon>Actinomycetes</taxon>
        <taxon>Micromonosporales</taxon>
        <taxon>Micromonosporaceae</taxon>
        <taxon>Micromonospora</taxon>
    </lineage>
</organism>
<accession>A0A418MY79</accession>
<feature type="transmembrane region" description="Helical" evidence="7">
    <location>
        <begin position="208"/>
        <end position="226"/>
    </location>
</feature>
<name>A0A418MY79_9ACTN</name>
<feature type="transmembrane region" description="Helical" evidence="7">
    <location>
        <begin position="453"/>
        <end position="473"/>
    </location>
</feature>
<evidence type="ECO:0000313" key="9">
    <source>
        <dbReference type="Proteomes" id="UP000283832"/>
    </source>
</evidence>
<feature type="transmembrane region" description="Helical" evidence="7">
    <location>
        <begin position="396"/>
        <end position="415"/>
    </location>
</feature>
<keyword evidence="4 7" id="KW-1133">Transmembrane helix</keyword>
<evidence type="ECO:0000256" key="7">
    <source>
        <dbReference type="SAM" id="Phobius"/>
    </source>
</evidence>
<keyword evidence="9" id="KW-1185">Reference proteome</keyword>
<dbReference type="InterPro" id="IPR002797">
    <property type="entry name" value="Polysacc_synth"/>
</dbReference>
<dbReference type="InterPro" id="IPR050833">
    <property type="entry name" value="Poly_Biosynth_Transport"/>
</dbReference>
<dbReference type="AlphaFoldDB" id="A0A418MY79"/>
<dbReference type="GO" id="GO:0005886">
    <property type="term" value="C:plasma membrane"/>
    <property type="evidence" value="ECO:0007669"/>
    <property type="project" value="UniProtKB-SubCell"/>
</dbReference>
<feature type="transmembrane region" description="Helical" evidence="7">
    <location>
        <begin position="275"/>
        <end position="293"/>
    </location>
</feature>
<feature type="transmembrane region" description="Helical" evidence="7">
    <location>
        <begin position="232"/>
        <end position="254"/>
    </location>
</feature>
<reference evidence="8 9" key="1">
    <citation type="submission" date="2018-08" db="EMBL/GenBank/DDBJ databases">
        <title>Jishengella sp. nov., isolated from a root of Azadirachta indica A. Juss. var. siamensis Valenton.</title>
        <authorList>
            <person name="Kuncharoen N."/>
            <person name="Tanasupawat S."/>
            <person name="Kudo T."/>
            <person name="Ohkuma M."/>
        </authorList>
    </citation>
    <scope>NUCLEOTIDE SEQUENCE [LARGE SCALE GENOMIC DNA]</scope>
    <source>
        <strain evidence="8 9">AZ1-13</strain>
    </source>
</reference>
<dbReference type="Pfam" id="PF01943">
    <property type="entry name" value="Polysacc_synt"/>
    <property type="match status" value="1"/>
</dbReference>
<evidence type="ECO:0000313" key="8">
    <source>
        <dbReference type="EMBL" id="RIV39643.1"/>
    </source>
</evidence>
<dbReference type="PANTHER" id="PTHR30250:SF26">
    <property type="entry name" value="PSMA PROTEIN"/>
    <property type="match status" value="1"/>
</dbReference>
<feature type="transmembrane region" description="Helical" evidence="7">
    <location>
        <begin position="176"/>
        <end position="196"/>
    </location>
</feature>
<protein>
    <submittedName>
        <fullName evidence="8">Lipopolysaccharide biosynthesis protein</fullName>
    </submittedName>
</protein>